<dbReference type="Gene3D" id="1.20.1250.20">
    <property type="entry name" value="MFS general substrate transporter like domains"/>
    <property type="match status" value="1"/>
</dbReference>
<dbReference type="RefSeq" id="WP_198460864.1">
    <property type="nucleotide sequence ID" value="NZ_JABBCQ020000012.1"/>
</dbReference>
<dbReference type="InterPro" id="IPR011701">
    <property type="entry name" value="MFS"/>
</dbReference>
<evidence type="ECO:0000256" key="1">
    <source>
        <dbReference type="ARBA" id="ARBA00022692"/>
    </source>
</evidence>
<feature type="transmembrane region" description="Helical" evidence="4">
    <location>
        <begin position="143"/>
        <end position="162"/>
    </location>
</feature>
<evidence type="ECO:0000259" key="5">
    <source>
        <dbReference type="PROSITE" id="PS50850"/>
    </source>
</evidence>
<dbReference type="Pfam" id="PF07690">
    <property type="entry name" value="MFS_1"/>
    <property type="match status" value="1"/>
</dbReference>
<evidence type="ECO:0000313" key="6">
    <source>
        <dbReference type="EMBL" id="MBI1625735.1"/>
    </source>
</evidence>
<dbReference type="AlphaFoldDB" id="A0A843B810"/>
<feature type="transmembrane region" description="Helical" evidence="4">
    <location>
        <begin position="283"/>
        <end position="302"/>
    </location>
</feature>
<evidence type="ECO:0000313" key="7">
    <source>
        <dbReference type="Proteomes" id="UP000530032"/>
    </source>
</evidence>
<name>A0A843B810_9BURK</name>
<dbReference type="CDD" id="cd17324">
    <property type="entry name" value="MFS_NepI_like"/>
    <property type="match status" value="1"/>
</dbReference>
<comment type="caution">
    <text evidence="6">The sequence shown here is derived from an EMBL/GenBank/DDBJ whole genome shotgun (WGS) entry which is preliminary data.</text>
</comment>
<feature type="transmembrane region" description="Helical" evidence="4">
    <location>
        <begin position="111"/>
        <end position="131"/>
    </location>
</feature>
<dbReference type="GO" id="GO:0022857">
    <property type="term" value="F:transmembrane transporter activity"/>
    <property type="evidence" value="ECO:0007669"/>
    <property type="project" value="InterPro"/>
</dbReference>
<dbReference type="PANTHER" id="PTHR42910:SF1">
    <property type="entry name" value="MAJOR FACILITATOR SUPERFAMILY (MFS) PROFILE DOMAIN-CONTAINING PROTEIN"/>
    <property type="match status" value="1"/>
</dbReference>
<feature type="transmembrane region" description="Helical" evidence="4">
    <location>
        <begin position="308"/>
        <end position="326"/>
    </location>
</feature>
<keyword evidence="2 4" id="KW-1133">Transmembrane helix</keyword>
<feature type="transmembrane region" description="Helical" evidence="4">
    <location>
        <begin position="347"/>
        <end position="367"/>
    </location>
</feature>
<evidence type="ECO:0000256" key="3">
    <source>
        <dbReference type="ARBA" id="ARBA00023136"/>
    </source>
</evidence>
<evidence type="ECO:0000256" key="4">
    <source>
        <dbReference type="SAM" id="Phobius"/>
    </source>
</evidence>
<keyword evidence="7" id="KW-1185">Reference proteome</keyword>
<keyword evidence="3 4" id="KW-0472">Membrane</keyword>
<sequence>MSVSVSASASDSTPGLSPSSLLLMALACGLCAGGNYFNQPLLHSIAGHFSVSESAAATSVTLAQVAYAGGLLLLAPLGDKLQRRGLAVSLMLLAAVGQALCGFSQNLPMFLLGTLLAGLFSVAAQVLVPMAAALAQPGQSGRAVGWVMSGLLLGILLARSVAGMVSGAWGWQAVYQGAALVMAVVALWLWKALPASRNPVPVSYGQVLSSMWSLLRSQPGLRQRTLVSALAFASVSVLFSTMALQLSSGPLGLGDGQIGLIGLAGAAGALVATQAGRLVDKGLGRVSCAIGALALLLSWPMLWVGGSHLGWFVLGMVVIDLGLQCLNITNQATVAQLMPVARGRMNAVYMTGYFTGAAAGSALGTLAWRLNGWQGACALGVALALMAALETFRMRKSHGLQQPMAVH</sequence>
<feature type="transmembrane region" description="Helical" evidence="4">
    <location>
        <begin position="373"/>
        <end position="392"/>
    </location>
</feature>
<reference evidence="6" key="1">
    <citation type="submission" date="2020-12" db="EMBL/GenBank/DDBJ databases">
        <title>Comamonas sp. nov., isolated from stream water.</title>
        <authorList>
            <person name="Park K.-H."/>
        </authorList>
    </citation>
    <scope>NUCLEOTIDE SEQUENCE</scope>
    <source>
        <strain evidence="6">EJ-4</strain>
    </source>
</reference>
<organism evidence="6 7">
    <name type="scientific">Comamonas suwonensis</name>
    <dbReference type="NCBI Taxonomy" id="2606214"/>
    <lineage>
        <taxon>Bacteria</taxon>
        <taxon>Pseudomonadati</taxon>
        <taxon>Pseudomonadota</taxon>
        <taxon>Betaproteobacteria</taxon>
        <taxon>Burkholderiales</taxon>
        <taxon>Comamonadaceae</taxon>
        <taxon>Comamonas</taxon>
    </lineage>
</organism>
<feature type="transmembrane region" description="Helical" evidence="4">
    <location>
        <begin position="226"/>
        <end position="246"/>
    </location>
</feature>
<accession>A0A843B810</accession>
<feature type="transmembrane region" description="Helical" evidence="4">
    <location>
        <begin position="86"/>
        <end position="105"/>
    </location>
</feature>
<keyword evidence="1 4" id="KW-0812">Transmembrane</keyword>
<feature type="domain" description="Major facilitator superfamily (MFS) profile" evidence="5">
    <location>
        <begin position="1"/>
        <end position="399"/>
    </location>
</feature>
<feature type="transmembrane region" description="Helical" evidence="4">
    <location>
        <begin position="258"/>
        <end position="276"/>
    </location>
</feature>
<feature type="transmembrane region" description="Helical" evidence="4">
    <location>
        <begin position="57"/>
        <end position="74"/>
    </location>
</feature>
<feature type="transmembrane region" description="Helical" evidence="4">
    <location>
        <begin position="168"/>
        <end position="190"/>
    </location>
</feature>
<evidence type="ECO:0000256" key="2">
    <source>
        <dbReference type="ARBA" id="ARBA00022989"/>
    </source>
</evidence>
<dbReference type="Proteomes" id="UP000530032">
    <property type="component" value="Unassembled WGS sequence"/>
</dbReference>
<protein>
    <submittedName>
        <fullName evidence="6">MFS transporter</fullName>
    </submittedName>
</protein>
<dbReference type="EMBL" id="JABBCQ020000012">
    <property type="protein sequence ID" value="MBI1625735.1"/>
    <property type="molecule type" value="Genomic_DNA"/>
</dbReference>
<dbReference type="PROSITE" id="PS50850">
    <property type="entry name" value="MFS"/>
    <property type="match status" value="1"/>
</dbReference>
<dbReference type="InterPro" id="IPR020846">
    <property type="entry name" value="MFS_dom"/>
</dbReference>
<proteinExistence type="predicted"/>
<dbReference type="InterPro" id="IPR036259">
    <property type="entry name" value="MFS_trans_sf"/>
</dbReference>
<dbReference type="PANTHER" id="PTHR42910">
    <property type="entry name" value="TRANSPORTER SCO4007-RELATED"/>
    <property type="match status" value="1"/>
</dbReference>
<gene>
    <name evidence="6" type="ORF">HF327_014625</name>
</gene>
<dbReference type="SUPFAM" id="SSF103473">
    <property type="entry name" value="MFS general substrate transporter"/>
    <property type="match status" value="1"/>
</dbReference>